<keyword evidence="1" id="KW-1133">Transmembrane helix</keyword>
<accession>A0ABW9XYN7</accession>
<dbReference type="EMBL" id="JAAAMV010000031">
    <property type="protein sequence ID" value="NBD27739.1"/>
    <property type="molecule type" value="Genomic_DNA"/>
</dbReference>
<comment type="caution">
    <text evidence="2">The sequence shown here is derived from an EMBL/GenBank/DDBJ whole genome shotgun (WGS) entry which is preliminary data.</text>
</comment>
<evidence type="ECO:0000256" key="1">
    <source>
        <dbReference type="SAM" id="Phobius"/>
    </source>
</evidence>
<dbReference type="RefSeq" id="WP_161746763.1">
    <property type="nucleotide sequence ID" value="NZ_JAAAMV010000031.1"/>
</dbReference>
<sequence>MVSALMVLLVIALISWFELRPLKGKRRGKDISVYFLLMTAGAVLFTLELTQVDLPNPLKMTMSLFDPLSKAIFAMLS</sequence>
<feature type="transmembrane region" description="Helical" evidence="1">
    <location>
        <begin position="31"/>
        <end position="50"/>
    </location>
</feature>
<keyword evidence="1" id="KW-0812">Transmembrane</keyword>
<gene>
    <name evidence="2" type="ORF">GT019_28035</name>
</gene>
<keyword evidence="3" id="KW-1185">Reference proteome</keyword>
<dbReference type="Proteomes" id="UP000665561">
    <property type="component" value="Unassembled WGS sequence"/>
</dbReference>
<keyword evidence="1" id="KW-0472">Membrane</keyword>
<protein>
    <submittedName>
        <fullName evidence="2">Uncharacterized protein</fullName>
    </submittedName>
</protein>
<reference evidence="2 3" key="1">
    <citation type="submission" date="2020-01" db="EMBL/GenBank/DDBJ databases">
        <title>Paenibacillus soybeanensis sp. nov. isolated from the nodules of soybean (Glycine max(L.) Merr).</title>
        <authorList>
            <person name="Wang H."/>
        </authorList>
    </citation>
    <scope>NUCLEOTIDE SEQUENCE [LARGE SCALE GENOMIC DNA]</scope>
    <source>
        <strain evidence="2 3">T1</strain>
    </source>
</reference>
<evidence type="ECO:0000313" key="3">
    <source>
        <dbReference type="Proteomes" id="UP000665561"/>
    </source>
</evidence>
<evidence type="ECO:0000313" key="2">
    <source>
        <dbReference type="EMBL" id="NBD27739.1"/>
    </source>
</evidence>
<proteinExistence type="predicted"/>
<organism evidence="2 3">
    <name type="scientific">Paenibacillus glycinis</name>
    <dbReference type="NCBI Taxonomy" id="2697035"/>
    <lineage>
        <taxon>Bacteria</taxon>
        <taxon>Bacillati</taxon>
        <taxon>Bacillota</taxon>
        <taxon>Bacilli</taxon>
        <taxon>Bacillales</taxon>
        <taxon>Paenibacillaceae</taxon>
        <taxon>Paenibacillus</taxon>
    </lineage>
</organism>
<name>A0ABW9XYN7_9BACL</name>